<keyword evidence="5" id="KW-0472">Membrane</keyword>
<dbReference type="PANTHER" id="PTHR47053">
    <property type="entry name" value="MUREIN DD-ENDOPEPTIDASE MEPH-RELATED"/>
    <property type="match status" value="1"/>
</dbReference>
<name>A0A4P6YQV4_9LACO</name>
<keyword evidence="4" id="KW-0788">Thiol protease</keyword>
<protein>
    <submittedName>
        <fullName evidence="7">NlpC/P60 family protein</fullName>
    </submittedName>
</protein>
<evidence type="ECO:0000256" key="3">
    <source>
        <dbReference type="ARBA" id="ARBA00022801"/>
    </source>
</evidence>
<keyword evidence="8" id="KW-1185">Reference proteome</keyword>
<evidence type="ECO:0000259" key="6">
    <source>
        <dbReference type="PROSITE" id="PS51935"/>
    </source>
</evidence>
<reference evidence="8" key="1">
    <citation type="submission" date="2019-03" db="EMBL/GenBank/DDBJ databases">
        <title>Weissella sp. 26KH-42 Genome sequencing.</title>
        <authorList>
            <person name="Heo J."/>
            <person name="Kim S.-J."/>
            <person name="Kim J.-S."/>
            <person name="Hong S.-B."/>
            <person name="Kwon S.-W."/>
        </authorList>
    </citation>
    <scope>NUCLEOTIDE SEQUENCE [LARGE SCALE GENOMIC DNA]</scope>
    <source>
        <strain evidence="8">26KH-42</strain>
    </source>
</reference>
<feature type="transmembrane region" description="Helical" evidence="5">
    <location>
        <begin position="12"/>
        <end position="37"/>
    </location>
</feature>
<dbReference type="AlphaFoldDB" id="A0A4P6YQV4"/>
<comment type="similarity">
    <text evidence="1">Belongs to the peptidase C40 family.</text>
</comment>
<dbReference type="Gene3D" id="1.10.530.10">
    <property type="match status" value="1"/>
</dbReference>
<dbReference type="InterPro" id="IPR000064">
    <property type="entry name" value="NLP_P60_dom"/>
</dbReference>
<evidence type="ECO:0000256" key="1">
    <source>
        <dbReference type="ARBA" id="ARBA00007074"/>
    </source>
</evidence>
<dbReference type="OrthoDB" id="2143025at2"/>
<evidence type="ECO:0000256" key="5">
    <source>
        <dbReference type="SAM" id="Phobius"/>
    </source>
</evidence>
<evidence type="ECO:0000256" key="4">
    <source>
        <dbReference type="ARBA" id="ARBA00022807"/>
    </source>
</evidence>
<dbReference type="RefSeq" id="WP_133362061.1">
    <property type="nucleotide sequence ID" value="NZ_CP037940.1"/>
</dbReference>
<feature type="domain" description="NlpC/P60" evidence="6">
    <location>
        <begin position="221"/>
        <end position="350"/>
    </location>
</feature>
<dbReference type="PANTHER" id="PTHR47053:SF1">
    <property type="entry name" value="MUREIN DD-ENDOPEPTIDASE MEPH-RELATED"/>
    <property type="match status" value="1"/>
</dbReference>
<dbReference type="Pfam" id="PF00877">
    <property type="entry name" value="NLPC_P60"/>
    <property type="match status" value="1"/>
</dbReference>
<keyword evidence="2" id="KW-0645">Protease</keyword>
<evidence type="ECO:0000256" key="2">
    <source>
        <dbReference type="ARBA" id="ARBA00022670"/>
    </source>
</evidence>
<accession>A0A4P6YQV4</accession>
<proteinExistence type="inferred from homology"/>
<keyword evidence="5" id="KW-1133">Transmembrane helix</keyword>
<evidence type="ECO:0000313" key="7">
    <source>
        <dbReference type="EMBL" id="QBO34981.1"/>
    </source>
</evidence>
<dbReference type="InterPro" id="IPR041219">
    <property type="entry name" value="Phage_lysozyme2"/>
</dbReference>
<organism evidence="7 8">
    <name type="scientific">Periweissella cryptocerci</name>
    <dbReference type="NCBI Taxonomy" id="2506420"/>
    <lineage>
        <taxon>Bacteria</taxon>
        <taxon>Bacillati</taxon>
        <taxon>Bacillota</taxon>
        <taxon>Bacilli</taxon>
        <taxon>Lactobacillales</taxon>
        <taxon>Lactobacillaceae</taxon>
        <taxon>Periweissella</taxon>
    </lineage>
</organism>
<dbReference type="InterPro" id="IPR038765">
    <property type="entry name" value="Papain-like_cys_pep_sf"/>
</dbReference>
<dbReference type="GO" id="GO:0006508">
    <property type="term" value="P:proteolysis"/>
    <property type="evidence" value="ECO:0007669"/>
    <property type="project" value="UniProtKB-KW"/>
</dbReference>
<dbReference type="InterPro" id="IPR051202">
    <property type="entry name" value="Peptidase_C40"/>
</dbReference>
<sequence length="350" mass="37838">MQTIIDFFISKYKIILGLIVVGIVLIFALVMVLFSLMQPQNDTTTTSDISLDINSEIAGRAKVVYDRLTQQENFTPAGAAGGVAVAERESGIDPLAYNAGGNVVGVMQWSNGGVNGNRYHDTPRTMDAQMDLMSTELNSGYKETKEVVGKATDPGQAALDWSKLYEGVSLTDPQTKPEQIKAHAQAWYTFFTGGQLSDEMSGLIGVNGSGTNTVTVTGEKTSYYDNAIADGLKQIGKPYMWGNLPPLTDNNPVGFDCSGLVSWMLGRQGISLPRTAQEQYDATQRIADSEHKAGDLLFFEGTTSKSSYITHVAMSMGGDKFIGAQGSATQLASLTDSYWKQHFVGYGRVK</sequence>
<dbReference type="Proteomes" id="UP000292886">
    <property type="component" value="Chromosome"/>
</dbReference>
<evidence type="ECO:0000313" key="8">
    <source>
        <dbReference type="Proteomes" id="UP000292886"/>
    </source>
</evidence>
<gene>
    <name evidence="7" type="ORF">EQG49_00230</name>
</gene>
<dbReference type="SUPFAM" id="SSF54001">
    <property type="entry name" value="Cysteine proteinases"/>
    <property type="match status" value="1"/>
</dbReference>
<dbReference type="PROSITE" id="PS51935">
    <property type="entry name" value="NLPC_P60"/>
    <property type="match status" value="1"/>
</dbReference>
<dbReference type="Pfam" id="PF18013">
    <property type="entry name" value="Phage_lysozyme2"/>
    <property type="match status" value="1"/>
</dbReference>
<dbReference type="KEGG" id="wei:EQG49_00230"/>
<dbReference type="EMBL" id="CP037940">
    <property type="protein sequence ID" value="QBO34981.1"/>
    <property type="molecule type" value="Genomic_DNA"/>
</dbReference>
<keyword evidence="5" id="KW-0812">Transmembrane</keyword>
<dbReference type="GO" id="GO:0008234">
    <property type="term" value="F:cysteine-type peptidase activity"/>
    <property type="evidence" value="ECO:0007669"/>
    <property type="project" value="UniProtKB-KW"/>
</dbReference>
<keyword evidence="3" id="KW-0378">Hydrolase</keyword>
<dbReference type="Gene3D" id="3.90.1720.10">
    <property type="entry name" value="endopeptidase domain like (from Nostoc punctiforme)"/>
    <property type="match status" value="1"/>
</dbReference>